<comment type="caution">
    <text evidence="1">The sequence shown here is derived from an EMBL/GenBank/DDBJ whole genome shotgun (WGS) entry which is preliminary data.</text>
</comment>
<sequence length="58" mass="6277">MVAGDGFDSLGTTPIPRLTSGAVHLLLVMKTVFNTAIVTGDERTHSFLVHFNFDKIST</sequence>
<name>A0AAD5WHV3_PARTN</name>
<proteinExistence type="predicted"/>
<evidence type="ECO:0000313" key="2">
    <source>
        <dbReference type="Proteomes" id="UP001196413"/>
    </source>
</evidence>
<dbReference type="AlphaFoldDB" id="A0AAD5WHV3"/>
<evidence type="ECO:0000313" key="1">
    <source>
        <dbReference type="EMBL" id="KAJ1370446.1"/>
    </source>
</evidence>
<dbReference type="EMBL" id="JAHQIW010006779">
    <property type="protein sequence ID" value="KAJ1370446.1"/>
    <property type="molecule type" value="Genomic_DNA"/>
</dbReference>
<dbReference type="Proteomes" id="UP001196413">
    <property type="component" value="Unassembled WGS sequence"/>
</dbReference>
<reference evidence="1" key="1">
    <citation type="submission" date="2021-06" db="EMBL/GenBank/DDBJ databases">
        <title>Parelaphostrongylus tenuis whole genome reference sequence.</title>
        <authorList>
            <person name="Garwood T.J."/>
            <person name="Larsen P.A."/>
            <person name="Fountain-Jones N.M."/>
            <person name="Garbe J.R."/>
            <person name="Macchietto M.G."/>
            <person name="Kania S.A."/>
            <person name="Gerhold R.W."/>
            <person name="Richards J.E."/>
            <person name="Wolf T.M."/>
        </authorList>
    </citation>
    <scope>NUCLEOTIDE SEQUENCE</scope>
    <source>
        <strain evidence="1">MNPRO001-30</strain>
        <tissue evidence="1">Meninges</tissue>
    </source>
</reference>
<keyword evidence="2" id="KW-1185">Reference proteome</keyword>
<protein>
    <submittedName>
        <fullName evidence="1">Uncharacterized protein</fullName>
    </submittedName>
</protein>
<organism evidence="1 2">
    <name type="scientific">Parelaphostrongylus tenuis</name>
    <name type="common">Meningeal worm</name>
    <dbReference type="NCBI Taxonomy" id="148309"/>
    <lineage>
        <taxon>Eukaryota</taxon>
        <taxon>Metazoa</taxon>
        <taxon>Ecdysozoa</taxon>
        <taxon>Nematoda</taxon>
        <taxon>Chromadorea</taxon>
        <taxon>Rhabditida</taxon>
        <taxon>Rhabditina</taxon>
        <taxon>Rhabditomorpha</taxon>
        <taxon>Strongyloidea</taxon>
        <taxon>Metastrongylidae</taxon>
        <taxon>Parelaphostrongylus</taxon>
    </lineage>
</organism>
<accession>A0AAD5WHV3</accession>
<gene>
    <name evidence="1" type="ORF">KIN20_032170</name>
</gene>